<comment type="caution">
    <text evidence="1">The sequence shown here is derived from an EMBL/GenBank/DDBJ whole genome shotgun (WGS) entry which is preliminary data.</text>
</comment>
<gene>
    <name evidence="1" type="ORF">AK812_SmicGene45691</name>
</gene>
<name>A0A1Q9BVJ3_SYMMI</name>
<dbReference type="EMBL" id="LSRX01003332">
    <property type="protein sequence ID" value="OLP74699.1"/>
    <property type="molecule type" value="Genomic_DNA"/>
</dbReference>
<evidence type="ECO:0000313" key="1">
    <source>
        <dbReference type="EMBL" id="OLP74699.1"/>
    </source>
</evidence>
<accession>A0A1Q9BVJ3</accession>
<evidence type="ECO:0000313" key="2">
    <source>
        <dbReference type="Proteomes" id="UP000186817"/>
    </source>
</evidence>
<dbReference type="OrthoDB" id="420306at2759"/>
<keyword evidence="2" id="KW-1185">Reference proteome</keyword>
<organism evidence="1 2">
    <name type="scientific">Symbiodinium microadriaticum</name>
    <name type="common">Dinoflagellate</name>
    <name type="synonym">Zooxanthella microadriatica</name>
    <dbReference type="NCBI Taxonomy" id="2951"/>
    <lineage>
        <taxon>Eukaryota</taxon>
        <taxon>Sar</taxon>
        <taxon>Alveolata</taxon>
        <taxon>Dinophyceae</taxon>
        <taxon>Suessiales</taxon>
        <taxon>Symbiodiniaceae</taxon>
        <taxon>Symbiodinium</taxon>
    </lineage>
</organism>
<dbReference type="Proteomes" id="UP000186817">
    <property type="component" value="Unassembled WGS sequence"/>
</dbReference>
<sequence>MRLADAAPRNSLRRRRSVFMRQIRQVLPVVAGKSGGKNKYERLFMQYLSSEGFYLLEEEGSIYESAHELAVSFALQQARGFLEEFAPD</sequence>
<reference evidence="1 2" key="1">
    <citation type="submission" date="2016-02" db="EMBL/GenBank/DDBJ databases">
        <title>Genome analysis of coral dinoflagellate symbionts highlights evolutionary adaptations to a symbiotic lifestyle.</title>
        <authorList>
            <person name="Aranda M."/>
            <person name="Li Y."/>
            <person name="Liew Y.J."/>
            <person name="Baumgarten S."/>
            <person name="Simakov O."/>
            <person name="Wilson M."/>
            <person name="Piel J."/>
            <person name="Ashoor H."/>
            <person name="Bougouffa S."/>
            <person name="Bajic V.B."/>
            <person name="Ryu T."/>
            <person name="Ravasi T."/>
            <person name="Bayer T."/>
            <person name="Micklem G."/>
            <person name="Kim H."/>
            <person name="Bhak J."/>
            <person name="Lajeunesse T.C."/>
            <person name="Voolstra C.R."/>
        </authorList>
    </citation>
    <scope>NUCLEOTIDE SEQUENCE [LARGE SCALE GENOMIC DNA]</scope>
    <source>
        <strain evidence="1 2">CCMP2467</strain>
    </source>
</reference>
<dbReference type="AlphaFoldDB" id="A0A1Q9BVJ3"/>
<protein>
    <submittedName>
        <fullName evidence="1">Uncharacterized protein</fullName>
    </submittedName>
</protein>
<proteinExistence type="predicted"/>
<feature type="non-terminal residue" evidence="1">
    <location>
        <position position="88"/>
    </location>
</feature>